<reference evidence="2" key="1">
    <citation type="submission" date="2023-07" db="EMBL/GenBank/DDBJ databases">
        <title>30 novel species of actinomycetes from the DSMZ collection.</title>
        <authorList>
            <person name="Nouioui I."/>
        </authorList>
    </citation>
    <scope>NUCLEOTIDE SEQUENCE [LARGE SCALE GENOMIC DNA]</scope>
    <source>
        <strain evidence="2">DSM 41886</strain>
    </source>
</reference>
<organism evidence="1 2">
    <name type="scientific">Streptomyces johnsoniae</name>
    <dbReference type="NCBI Taxonomy" id="3075532"/>
    <lineage>
        <taxon>Bacteria</taxon>
        <taxon>Bacillati</taxon>
        <taxon>Actinomycetota</taxon>
        <taxon>Actinomycetes</taxon>
        <taxon>Kitasatosporales</taxon>
        <taxon>Streptomycetaceae</taxon>
        <taxon>Streptomyces</taxon>
    </lineage>
</organism>
<sequence length="74" mass="7681">MPHTPAPLTGAPSSPGNAYDVLAELTAVLAEHGITLPSLELDRATLTSPYTEPLIELGRCNLDTARAISAALGR</sequence>
<name>A0ABU2S4E7_9ACTN</name>
<dbReference type="RefSeq" id="WP_311618162.1">
    <property type="nucleotide sequence ID" value="NZ_JAVREV010000007.1"/>
</dbReference>
<evidence type="ECO:0000313" key="2">
    <source>
        <dbReference type="Proteomes" id="UP001183615"/>
    </source>
</evidence>
<evidence type="ECO:0000313" key="1">
    <source>
        <dbReference type="EMBL" id="MDT0443858.1"/>
    </source>
</evidence>
<gene>
    <name evidence="1" type="ORF">RM779_14845</name>
</gene>
<proteinExistence type="predicted"/>
<dbReference type="EMBL" id="JAVREV010000007">
    <property type="protein sequence ID" value="MDT0443858.1"/>
    <property type="molecule type" value="Genomic_DNA"/>
</dbReference>
<protein>
    <submittedName>
        <fullName evidence="1">Uncharacterized protein</fullName>
    </submittedName>
</protein>
<keyword evidence="2" id="KW-1185">Reference proteome</keyword>
<dbReference type="Proteomes" id="UP001183615">
    <property type="component" value="Unassembled WGS sequence"/>
</dbReference>
<accession>A0ABU2S4E7</accession>
<comment type="caution">
    <text evidence="1">The sequence shown here is derived from an EMBL/GenBank/DDBJ whole genome shotgun (WGS) entry which is preliminary data.</text>
</comment>